<organism evidence="2 3">
    <name type="scientific">Bradyrhizobium erythrophlei</name>
    <dbReference type="NCBI Taxonomy" id="1437360"/>
    <lineage>
        <taxon>Bacteria</taxon>
        <taxon>Pseudomonadati</taxon>
        <taxon>Pseudomonadota</taxon>
        <taxon>Alphaproteobacteria</taxon>
        <taxon>Hyphomicrobiales</taxon>
        <taxon>Nitrobacteraceae</taxon>
        <taxon>Bradyrhizobium</taxon>
    </lineage>
</organism>
<dbReference type="PROSITE" id="PS51257">
    <property type="entry name" value="PROKAR_LIPOPROTEIN"/>
    <property type="match status" value="1"/>
</dbReference>
<dbReference type="Proteomes" id="UP000198992">
    <property type="component" value="Unassembled WGS sequence"/>
</dbReference>
<accession>A0A1H4WH71</accession>
<name>A0A1H4WH71_9BRAD</name>
<evidence type="ECO:0000313" key="3">
    <source>
        <dbReference type="Proteomes" id="UP000198992"/>
    </source>
</evidence>
<protein>
    <submittedName>
        <fullName evidence="2">Uncharacterized protein</fullName>
    </submittedName>
</protein>
<dbReference type="AlphaFoldDB" id="A0A1H4WH71"/>
<dbReference type="RefSeq" id="WP_171947721.1">
    <property type="nucleotide sequence ID" value="NZ_FNTH01000001.1"/>
</dbReference>
<feature type="chain" id="PRO_5011445219" evidence="1">
    <location>
        <begin position="27"/>
        <end position="60"/>
    </location>
</feature>
<dbReference type="EMBL" id="FNTH01000001">
    <property type="protein sequence ID" value="SEC92605.1"/>
    <property type="molecule type" value="Genomic_DNA"/>
</dbReference>
<proteinExistence type="predicted"/>
<reference evidence="2 3" key="1">
    <citation type="submission" date="2016-10" db="EMBL/GenBank/DDBJ databases">
        <authorList>
            <person name="de Groot N.N."/>
        </authorList>
    </citation>
    <scope>NUCLEOTIDE SEQUENCE [LARGE SCALE GENOMIC DNA]</scope>
    <source>
        <strain evidence="2 3">MT12</strain>
    </source>
</reference>
<gene>
    <name evidence="2" type="ORF">SAMN05444164_3120</name>
</gene>
<evidence type="ECO:0000313" key="2">
    <source>
        <dbReference type="EMBL" id="SEC92605.1"/>
    </source>
</evidence>
<keyword evidence="1" id="KW-0732">Signal</keyword>
<sequence length="60" mass="6242">MTISTSRQLLLRIVVLAGVCATVAGCASDITAPTADTVGGSQMRYYGGPKSPMWRAPAEN</sequence>
<feature type="signal peptide" evidence="1">
    <location>
        <begin position="1"/>
        <end position="26"/>
    </location>
</feature>
<evidence type="ECO:0000256" key="1">
    <source>
        <dbReference type="SAM" id="SignalP"/>
    </source>
</evidence>